<evidence type="ECO:0000256" key="5">
    <source>
        <dbReference type="ARBA" id="ARBA00023163"/>
    </source>
</evidence>
<dbReference type="EMBL" id="BSUN01000001">
    <property type="protein sequence ID" value="GMA36186.1"/>
    <property type="molecule type" value="Genomic_DNA"/>
</dbReference>
<sequence>MFDGLEEDTLVNLRTVINPNRDGDRLVDENGKARLFDGRTGEPFPEPVAVGYKYILKAPPPGRRQDSRPFDRPLLDDHPAAARR</sequence>
<gene>
    <name evidence="7" type="ORF">GCM10025876_23900</name>
</gene>
<dbReference type="SUPFAM" id="SSF64484">
    <property type="entry name" value="beta and beta-prime subunits of DNA dependent RNA-polymerase"/>
    <property type="match status" value="1"/>
</dbReference>
<keyword evidence="8" id="KW-1185">Reference proteome</keyword>
<evidence type="ECO:0000256" key="4">
    <source>
        <dbReference type="ARBA" id="ARBA00022695"/>
    </source>
</evidence>
<evidence type="ECO:0000256" key="1">
    <source>
        <dbReference type="ARBA" id="ARBA00012418"/>
    </source>
</evidence>
<comment type="caution">
    <text evidence="7">The sequence shown here is derived from an EMBL/GenBank/DDBJ whole genome shotgun (WGS) entry which is preliminary data.</text>
</comment>
<dbReference type="EC" id="2.7.7.6" evidence="1"/>
<evidence type="ECO:0000313" key="8">
    <source>
        <dbReference type="Proteomes" id="UP001157125"/>
    </source>
</evidence>
<accession>A0ABQ6IFI6</accession>
<keyword evidence="2" id="KW-0240">DNA-directed RNA polymerase</keyword>
<feature type="compositionally biased region" description="Basic and acidic residues" evidence="6">
    <location>
        <begin position="63"/>
        <end position="84"/>
    </location>
</feature>
<name>A0ABQ6IFI6_9MICO</name>
<dbReference type="Gene3D" id="2.40.270.10">
    <property type="entry name" value="DNA-directed RNA polymerase, subunit 2, domain 6"/>
    <property type="match status" value="1"/>
</dbReference>
<evidence type="ECO:0000256" key="3">
    <source>
        <dbReference type="ARBA" id="ARBA00022679"/>
    </source>
</evidence>
<evidence type="ECO:0000313" key="7">
    <source>
        <dbReference type="EMBL" id="GMA36186.1"/>
    </source>
</evidence>
<proteinExistence type="predicted"/>
<feature type="region of interest" description="Disordered" evidence="6">
    <location>
        <begin position="57"/>
        <end position="84"/>
    </location>
</feature>
<dbReference type="InterPro" id="IPR037033">
    <property type="entry name" value="DNA-dir_RNAP_su2_hyb_sf"/>
</dbReference>
<keyword evidence="5" id="KW-0804">Transcription</keyword>
<dbReference type="Proteomes" id="UP001157125">
    <property type="component" value="Unassembled WGS sequence"/>
</dbReference>
<keyword evidence="4" id="KW-0548">Nucleotidyltransferase</keyword>
<evidence type="ECO:0000256" key="6">
    <source>
        <dbReference type="SAM" id="MobiDB-lite"/>
    </source>
</evidence>
<evidence type="ECO:0000256" key="2">
    <source>
        <dbReference type="ARBA" id="ARBA00022478"/>
    </source>
</evidence>
<keyword evidence="3" id="KW-0808">Transferase</keyword>
<reference evidence="8" key="1">
    <citation type="journal article" date="2019" name="Int. J. Syst. Evol. Microbiol.">
        <title>The Global Catalogue of Microorganisms (GCM) 10K type strain sequencing project: providing services to taxonomists for standard genome sequencing and annotation.</title>
        <authorList>
            <consortium name="The Broad Institute Genomics Platform"/>
            <consortium name="The Broad Institute Genome Sequencing Center for Infectious Disease"/>
            <person name="Wu L."/>
            <person name="Ma J."/>
        </authorList>
    </citation>
    <scope>NUCLEOTIDE SEQUENCE [LARGE SCALE GENOMIC DNA]</scope>
    <source>
        <strain evidence="8">NBRC 112299</strain>
    </source>
</reference>
<protein>
    <recommendedName>
        <fullName evidence="1">DNA-directed RNA polymerase</fullName>
        <ecNumber evidence="1">2.7.7.6</ecNumber>
    </recommendedName>
</protein>
<organism evidence="7 8">
    <name type="scientific">Demequina litorisediminis</name>
    <dbReference type="NCBI Taxonomy" id="1849022"/>
    <lineage>
        <taxon>Bacteria</taxon>
        <taxon>Bacillati</taxon>
        <taxon>Actinomycetota</taxon>
        <taxon>Actinomycetes</taxon>
        <taxon>Micrococcales</taxon>
        <taxon>Demequinaceae</taxon>
        <taxon>Demequina</taxon>
    </lineage>
</organism>